<evidence type="ECO:0000313" key="3">
    <source>
        <dbReference type="Proteomes" id="UP000198556"/>
    </source>
</evidence>
<feature type="transmembrane region" description="Helical" evidence="1">
    <location>
        <begin position="89"/>
        <end position="108"/>
    </location>
</feature>
<feature type="transmembrane region" description="Helical" evidence="1">
    <location>
        <begin position="54"/>
        <end position="77"/>
    </location>
</feature>
<dbReference type="RefSeq" id="WP_089746738.1">
    <property type="nucleotide sequence ID" value="NZ_FOGF01000020.1"/>
</dbReference>
<keyword evidence="3" id="KW-1185">Reference proteome</keyword>
<dbReference type="OrthoDB" id="1654314at2"/>
<dbReference type="Pfam" id="PF19700">
    <property type="entry name" value="DUF6198"/>
    <property type="match status" value="1"/>
</dbReference>
<dbReference type="AlphaFoldDB" id="A0A1H9LMW4"/>
<dbReference type="InterPro" id="IPR038750">
    <property type="entry name" value="YczE/YyaS-like"/>
</dbReference>
<feature type="transmembrane region" description="Helical" evidence="1">
    <location>
        <begin position="114"/>
        <end position="139"/>
    </location>
</feature>
<dbReference type="Proteomes" id="UP000198556">
    <property type="component" value="Unassembled WGS sequence"/>
</dbReference>
<dbReference type="STRING" id="137733.SAMN05421767_12027"/>
<evidence type="ECO:0000313" key="2">
    <source>
        <dbReference type="EMBL" id="SER12698.1"/>
    </source>
</evidence>
<evidence type="ECO:0000256" key="1">
    <source>
        <dbReference type="SAM" id="Phobius"/>
    </source>
</evidence>
<keyword evidence="1" id="KW-0812">Transmembrane</keyword>
<dbReference type="PANTHER" id="PTHR40078:SF1">
    <property type="entry name" value="INTEGRAL MEMBRANE PROTEIN"/>
    <property type="match status" value="1"/>
</dbReference>
<sequence length="228" mass="25520">MKNKNWRIIGLIISIIMTGFGIAMTIKTNIGVAPYDAFNLTALWLIEKYSNGKIVLQFGTMTMITNTTCILVQLAYLGKKFELKRLLQLVLAYGLGYVINFGVTVLFADLPLDLYIYRVIFNVIGVILLGIGIGLLLAINYGSFPLEPTVMVICERYGWSFPRARQMLDVIAIFVIPVVCWLTGLENTIREGTVISMLVFTPVMKFTLFKVLALIEKHEPAKTEVEAA</sequence>
<dbReference type="PANTHER" id="PTHR40078">
    <property type="entry name" value="INTEGRAL MEMBRANE PROTEIN-RELATED"/>
    <property type="match status" value="1"/>
</dbReference>
<gene>
    <name evidence="2" type="ORF">SAMN05421767_12027</name>
</gene>
<keyword evidence="1" id="KW-0472">Membrane</keyword>
<name>A0A1H9LMW4_9LACT</name>
<reference evidence="2 3" key="1">
    <citation type="submission" date="2016-10" db="EMBL/GenBank/DDBJ databases">
        <authorList>
            <person name="de Groot N.N."/>
        </authorList>
    </citation>
    <scope>NUCLEOTIDE SEQUENCE [LARGE SCALE GENOMIC DNA]</scope>
    <source>
        <strain evidence="2 3">DSM 15827</strain>
    </source>
</reference>
<accession>A0A1H9LMW4</accession>
<feature type="transmembrane region" description="Helical" evidence="1">
    <location>
        <begin position="7"/>
        <end position="26"/>
    </location>
</feature>
<feature type="transmembrane region" description="Helical" evidence="1">
    <location>
        <begin position="167"/>
        <end position="185"/>
    </location>
</feature>
<keyword evidence="1" id="KW-1133">Transmembrane helix</keyword>
<proteinExistence type="predicted"/>
<organism evidence="2 3">
    <name type="scientific">Granulicatella balaenopterae</name>
    <dbReference type="NCBI Taxonomy" id="137733"/>
    <lineage>
        <taxon>Bacteria</taxon>
        <taxon>Bacillati</taxon>
        <taxon>Bacillota</taxon>
        <taxon>Bacilli</taxon>
        <taxon>Lactobacillales</taxon>
        <taxon>Carnobacteriaceae</taxon>
        <taxon>Granulicatella</taxon>
    </lineage>
</organism>
<protein>
    <submittedName>
        <fullName evidence="2">Uncharacterized membrane protein YczE</fullName>
    </submittedName>
</protein>
<feature type="transmembrane region" description="Helical" evidence="1">
    <location>
        <begin position="197"/>
        <end position="215"/>
    </location>
</feature>
<dbReference type="EMBL" id="FOGF01000020">
    <property type="protein sequence ID" value="SER12698.1"/>
    <property type="molecule type" value="Genomic_DNA"/>
</dbReference>